<evidence type="ECO:0000313" key="1">
    <source>
        <dbReference type="EMBL" id="SIO73808.1"/>
    </source>
</evidence>
<accession>A0A1N6LY55</accession>
<keyword evidence="2" id="KW-1185">Reference proteome</keyword>
<dbReference type="KEGG" id="bmic:BmR1_04g08361"/>
<protein>
    <submittedName>
        <fullName evidence="1">Uncharacterized protein</fullName>
    </submittedName>
</protein>
<evidence type="ECO:0000313" key="2">
    <source>
        <dbReference type="Proteomes" id="UP000002899"/>
    </source>
</evidence>
<reference evidence="1 2" key="1">
    <citation type="journal article" date="2012" name="Nucleic Acids Res.">
        <title>Sequencing of the smallest Apicomplexan genome from the human pathogen Babesia microti.</title>
        <authorList>
            <person name="Cornillot E."/>
            <person name="Hadj-Kaddour K."/>
            <person name="Dassouli A."/>
            <person name="Noel B."/>
            <person name="Ranwez V."/>
            <person name="Vacherie B."/>
            <person name="Augagneur Y."/>
            <person name="Bres V."/>
            <person name="Duclos A."/>
            <person name="Randazzo S."/>
            <person name="Carcy B."/>
            <person name="Debierre-Grockiego F."/>
            <person name="Delbecq S."/>
            <person name="Moubri-Menage K."/>
            <person name="Shams-Eldin H."/>
            <person name="Usmani-Brown S."/>
            <person name="Bringaud F."/>
            <person name="Wincker P."/>
            <person name="Vivares C.P."/>
            <person name="Schwarz R.T."/>
            <person name="Schetters T.P."/>
            <person name="Krause P.J."/>
            <person name="Gorenflot A."/>
            <person name="Berry V."/>
            <person name="Barbe V."/>
            <person name="Ben Mamoun C."/>
        </authorList>
    </citation>
    <scope>NUCLEOTIDE SEQUENCE [LARGE SCALE GENOMIC DNA]</scope>
    <source>
        <strain evidence="1 2">RI</strain>
    </source>
</reference>
<organism evidence="1 2">
    <name type="scientific">Babesia microti (strain RI)</name>
    <dbReference type="NCBI Taxonomy" id="1133968"/>
    <lineage>
        <taxon>Eukaryota</taxon>
        <taxon>Sar</taxon>
        <taxon>Alveolata</taxon>
        <taxon>Apicomplexa</taxon>
        <taxon>Aconoidasida</taxon>
        <taxon>Piroplasmida</taxon>
        <taxon>Babesiidae</taxon>
        <taxon>Babesia</taxon>
    </lineage>
</organism>
<dbReference type="GeneID" id="33043787"/>
<dbReference type="AlphaFoldDB" id="A0A1N6LY55"/>
<gene>
    <name evidence="1" type="ORF">BmR1_04g08361</name>
</gene>
<dbReference type="Proteomes" id="UP000002899">
    <property type="component" value="Chromosome IV"/>
</dbReference>
<proteinExistence type="predicted"/>
<reference evidence="1 2" key="3">
    <citation type="journal article" date="2016" name="Sci. Rep.">
        <title>Genome-wide diversity and gene expression profiling of Babesia microti isolates identify polymorphic genes that mediate host-pathogen interactions.</title>
        <authorList>
            <person name="Silva J.C."/>
            <person name="Cornillot E."/>
            <person name="McCracken C."/>
            <person name="Usmani-Brown S."/>
            <person name="Dwivedi A."/>
            <person name="Ifeonu O.O."/>
            <person name="Crabtree J."/>
            <person name="Gotia H.T."/>
            <person name="Virji A.Z."/>
            <person name="Reynes C."/>
            <person name="Colinge J."/>
            <person name="Kumar V."/>
            <person name="Lawres L."/>
            <person name="Pazzi J.E."/>
            <person name="Pablo J.V."/>
            <person name="Hung C."/>
            <person name="Brancato J."/>
            <person name="Kumari P."/>
            <person name="Orvis J."/>
            <person name="Tretina K."/>
            <person name="Chibucos M."/>
            <person name="Ott S."/>
            <person name="Sadzewicz L."/>
            <person name="Sengamalay N."/>
            <person name="Shetty A.C."/>
            <person name="Su Q."/>
            <person name="Tallon L."/>
            <person name="Fraser C.M."/>
            <person name="Frutos R."/>
            <person name="Molina D.M."/>
            <person name="Krause P.J."/>
            <person name="Ben Mamoun C."/>
        </authorList>
    </citation>
    <scope>NUCLEOTIDE SEQUENCE [LARGE SCALE GENOMIC DNA]</scope>
    <source>
        <strain evidence="1 2">RI</strain>
    </source>
</reference>
<reference evidence="1 2" key="2">
    <citation type="journal article" date="2013" name="PLoS ONE">
        <title>Whole genome mapping and re-organization of the nuclear and mitochondrial genomes of Babesia microti isolates.</title>
        <authorList>
            <person name="Cornillot E."/>
            <person name="Dassouli A."/>
            <person name="Garg A."/>
            <person name="Pachikara N."/>
            <person name="Randazzo S."/>
            <person name="Depoix D."/>
            <person name="Carcy B."/>
            <person name="Delbecq S."/>
            <person name="Frutos R."/>
            <person name="Silva J.C."/>
            <person name="Sutton R."/>
            <person name="Krause P.J."/>
            <person name="Mamoun C.B."/>
        </authorList>
    </citation>
    <scope>NUCLEOTIDE SEQUENCE [LARGE SCALE GENOMIC DNA]</scope>
    <source>
        <strain evidence="1 2">RI</strain>
    </source>
</reference>
<dbReference type="EMBL" id="LN871599">
    <property type="protein sequence ID" value="SIO73808.1"/>
    <property type="molecule type" value="Genomic_DNA"/>
</dbReference>
<dbReference type="RefSeq" id="XP_021337867.1">
    <property type="nucleotide sequence ID" value="XM_021482684.1"/>
</dbReference>
<dbReference type="VEuPathDB" id="PiroplasmaDB:BmR1_04g08361"/>
<sequence length="75" mass="8958">MFINVVKFTIIYKIHYYMEITKPSDSSLSIYWSSESHRHLIIYQTDTLVHHTENYYLPLMDSLVVVCITAIFQKK</sequence>
<name>A0A1N6LY55_BABMR</name>